<evidence type="ECO:0000313" key="3">
    <source>
        <dbReference type="Proteomes" id="UP000095023"/>
    </source>
</evidence>
<dbReference type="GO" id="GO:0045040">
    <property type="term" value="P:protein insertion into mitochondrial outer membrane"/>
    <property type="evidence" value="ECO:0007669"/>
    <property type="project" value="InterPro"/>
</dbReference>
<dbReference type="GO" id="GO:0070096">
    <property type="term" value="P:mitochondrial outer membrane translocase complex assembly"/>
    <property type="evidence" value="ECO:0007669"/>
    <property type="project" value="InterPro"/>
</dbReference>
<feature type="region of interest" description="Disordered" evidence="1">
    <location>
        <begin position="1"/>
        <end position="37"/>
    </location>
</feature>
<dbReference type="PANTHER" id="PTHR28230">
    <property type="entry name" value="CHROMOSOME 1, WHOLE GENOME SHOTGUN SEQUENCE"/>
    <property type="match status" value="1"/>
</dbReference>
<dbReference type="AlphaFoldDB" id="A0A1E4TD41"/>
<proteinExistence type="predicted"/>
<organism evidence="2 3">
    <name type="scientific">Tortispora caseinolytica NRRL Y-17796</name>
    <dbReference type="NCBI Taxonomy" id="767744"/>
    <lineage>
        <taxon>Eukaryota</taxon>
        <taxon>Fungi</taxon>
        <taxon>Dikarya</taxon>
        <taxon>Ascomycota</taxon>
        <taxon>Saccharomycotina</taxon>
        <taxon>Trigonopsidomycetes</taxon>
        <taxon>Trigonopsidales</taxon>
        <taxon>Trigonopsidaceae</taxon>
        <taxon>Tortispora</taxon>
    </lineage>
</organism>
<dbReference type="EMBL" id="KV453843">
    <property type="protein sequence ID" value="ODV89568.1"/>
    <property type="molecule type" value="Genomic_DNA"/>
</dbReference>
<dbReference type="Pfam" id="PF19117">
    <property type="entry name" value="Mim2"/>
    <property type="match status" value="1"/>
</dbReference>
<dbReference type="GO" id="GO:0005741">
    <property type="term" value="C:mitochondrial outer membrane"/>
    <property type="evidence" value="ECO:0007669"/>
    <property type="project" value="TreeGrafter"/>
</dbReference>
<evidence type="ECO:0000313" key="2">
    <source>
        <dbReference type="EMBL" id="ODV89568.1"/>
    </source>
</evidence>
<dbReference type="InterPro" id="IPR037652">
    <property type="entry name" value="Mim2"/>
</dbReference>
<evidence type="ECO:0000256" key="1">
    <source>
        <dbReference type="SAM" id="MobiDB-lite"/>
    </source>
</evidence>
<reference evidence="3" key="1">
    <citation type="submission" date="2016-02" db="EMBL/GenBank/DDBJ databases">
        <title>Comparative genomics of biotechnologically important yeasts.</title>
        <authorList>
            <consortium name="DOE Joint Genome Institute"/>
            <person name="Riley R."/>
            <person name="Haridas S."/>
            <person name="Wolfe K.H."/>
            <person name="Lopes M.R."/>
            <person name="Hittinger C.T."/>
            <person name="Goker M."/>
            <person name="Salamov A."/>
            <person name="Wisecaver J."/>
            <person name="Long T.M."/>
            <person name="Aerts A.L."/>
            <person name="Barry K."/>
            <person name="Choi C."/>
            <person name="Clum A."/>
            <person name="Coughlan A.Y."/>
            <person name="Deshpande S."/>
            <person name="Douglass A.P."/>
            <person name="Hanson S.J."/>
            <person name="Klenk H.-P."/>
            <person name="Labutti K."/>
            <person name="Lapidus A."/>
            <person name="Lindquist E."/>
            <person name="Lipzen A."/>
            <person name="Meier-Kolthoff J.P."/>
            <person name="Ohm R.A."/>
            <person name="Otillar R.P."/>
            <person name="Pangilinan J."/>
            <person name="Peng Y."/>
            <person name="Rokas A."/>
            <person name="Rosa C.A."/>
            <person name="Scheuner C."/>
            <person name="Sibirny A.A."/>
            <person name="Slot J.C."/>
            <person name="Stielow J.B."/>
            <person name="Sun H."/>
            <person name="Kurtzman C.P."/>
            <person name="Blackwell M."/>
            <person name="Jeffries T.W."/>
            <person name="Grigoriev I.V."/>
        </authorList>
    </citation>
    <scope>NUCLEOTIDE SEQUENCE [LARGE SCALE GENOMIC DNA]</scope>
    <source>
        <strain evidence="3">NRRL Y-17796</strain>
    </source>
</reference>
<keyword evidence="3" id="KW-1185">Reference proteome</keyword>
<dbReference type="Proteomes" id="UP000095023">
    <property type="component" value="Unassembled WGS sequence"/>
</dbReference>
<gene>
    <name evidence="2" type="ORF">CANCADRAFT_32788</name>
</gene>
<sequence>MNLRDLQIHGFRNSYDGEGELDEDNRSVDWSESSESDAQVEWEESLKQLEHLIGHVCAPTIGRFLGRRFAIFVWGRWNTV</sequence>
<name>A0A1E4TD41_9ASCO</name>
<dbReference type="OrthoDB" id="5555533at2759"/>
<accession>A0A1E4TD41</accession>
<protein>
    <submittedName>
        <fullName evidence="2">Uncharacterized protein</fullName>
    </submittedName>
</protein>
<dbReference type="PANTHER" id="PTHR28230:SF1">
    <property type="entry name" value="MITOCHONDRIAL IMPORT PROTEIN 2"/>
    <property type="match status" value="1"/>
</dbReference>